<protein>
    <submittedName>
        <fullName evidence="1">Uncharacterized protein</fullName>
    </submittedName>
</protein>
<reference evidence="1" key="2">
    <citation type="submission" date="2020-11" db="EMBL/GenBank/DDBJ databases">
        <authorList>
            <person name="McCartney M.A."/>
            <person name="Auch B."/>
            <person name="Kono T."/>
            <person name="Mallez S."/>
            <person name="Becker A."/>
            <person name="Gohl D.M."/>
            <person name="Silverstein K.A.T."/>
            <person name="Koren S."/>
            <person name="Bechman K.B."/>
            <person name="Herman A."/>
            <person name="Abrahante J.E."/>
            <person name="Garbe J."/>
        </authorList>
    </citation>
    <scope>NUCLEOTIDE SEQUENCE</scope>
    <source>
        <strain evidence="1">Duluth1</strain>
        <tissue evidence="1">Whole animal</tissue>
    </source>
</reference>
<organism evidence="1 2">
    <name type="scientific">Dreissena polymorpha</name>
    <name type="common">Zebra mussel</name>
    <name type="synonym">Mytilus polymorpha</name>
    <dbReference type="NCBI Taxonomy" id="45954"/>
    <lineage>
        <taxon>Eukaryota</taxon>
        <taxon>Metazoa</taxon>
        <taxon>Spiralia</taxon>
        <taxon>Lophotrochozoa</taxon>
        <taxon>Mollusca</taxon>
        <taxon>Bivalvia</taxon>
        <taxon>Autobranchia</taxon>
        <taxon>Heteroconchia</taxon>
        <taxon>Euheterodonta</taxon>
        <taxon>Imparidentia</taxon>
        <taxon>Neoheterodontei</taxon>
        <taxon>Myida</taxon>
        <taxon>Dreissenoidea</taxon>
        <taxon>Dreissenidae</taxon>
        <taxon>Dreissena</taxon>
    </lineage>
</organism>
<dbReference type="EMBL" id="JAIWYP010000001">
    <property type="protein sequence ID" value="KAH3880863.1"/>
    <property type="molecule type" value="Genomic_DNA"/>
</dbReference>
<reference evidence="1" key="1">
    <citation type="journal article" date="2019" name="bioRxiv">
        <title>The Genome of the Zebra Mussel, Dreissena polymorpha: A Resource for Invasive Species Research.</title>
        <authorList>
            <person name="McCartney M.A."/>
            <person name="Auch B."/>
            <person name="Kono T."/>
            <person name="Mallez S."/>
            <person name="Zhang Y."/>
            <person name="Obille A."/>
            <person name="Becker A."/>
            <person name="Abrahante J.E."/>
            <person name="Garbe J."/>
            <person name="Badalamenti J.P."/>
            <person name="Herman A."/>
            <person name="Mangelson H."/>
            <person name="Liachko I."/>
            <person name="Sullivan S."/>
            <person name="Sone E.D."/>
            <person name="Koren S."/>
            <person name="Silverstein K.A.T."/>
            <person name="Beckman K.B."/>
            <person name="Gohl D.M."/>
        </authorList>
    </citation>
    <scope>NUCLEOTIDE SEQUENCE</scope>
    <source>
        <strain evidence="1">Duluth1</strain>
        <tissue evidence="1">Whole animal</tissue>
    </source>
</reference>
<gene>
    <name evidence="1" type="ORF">DPMN_004785</name>
</gene>
<comment type="caution">
    <text evidence="1">The sequence shown here is derived from an EMBL/GenBank/DDBJ whole genome shotgun (WGS) entry which is preliminary data.</text>
</comment>
<sequence length="115" mass="13782">MVECRVHSQWLISMVECRCKMHYQWLSSQWLSVSIVECRCRVHSQLLISMVECRVHDDARQMPLKTQIIRKMVINVASSFQTPRDIGTNVLTMFREDWTTNEVITKAYHEHRMIW</sequence>
<evidence type="ECO:0000313" key="1">
    <source>
        <dbReference type="EMBL" id="KAH3880863.1"/>
    </source>
</evidence>
<accession>A0A9D4MP42</accession>
<evidence type="ECO:0000313" key="2">
    <source>
        <dbReference type="Proteomes" id="UP000828390"/>
    </source>
</evidence>
<name>A0A9D4MP42_DREPO</name>
<keyword evidence="2" id="KW-1185">Reference proteome</keyword>
<proteinExistence type="predicted"/>
<dbReference type="AlphaFoldDB" id="A0A9D4MP42"/>
<dbReference type="Proteomes" id="UP000828390">
    <property type="component" value="Unassembled WGS sequence"/>
</dbReference>